<dbReference type="GO" id="GO:0005344">
    <property type="term" value="F:oxygen carrier activity"/>
    <property type="evidence" value="ECO:0007669"/>
    <property type="project" value="UniProtKB-KW"/>
</dbReference>
<dbReference type="STRING" id="698738.OLEAN_C22410"/>
<evidence type="ECO:0000313" key="8">
    <source>
        <dbReference type="Proteomes" id="UP000032749"/>
    </source>
</evidence>
<evidence type="ECO:0000259" key="6">
    <source>
        <dbReference type="Pfam" id="PF01814"/>
    </source>
</evidence>
<organism evidence="7 8">
    <name type="scientific">Oleispira antarctica RB-8</name>
    <dbReference type="NCBI Taxonomy" id="698738"/>
    <lineage>
        <taxon>Bacteria</taxon>
        <taxon>Pseudomonadati</taxon>
        <taxon>Pseudomonadota</taxon>
        <taxon>Gammaproteobacteria</taxon>
        <taxon>Oceanospirillales</taxon>
        <taxon>Oceanospirillaceae</taxon>
        <taxon>Oleispira</taxon>
    </lineage>
</organism>
<dbReference type="InterPro" id="IPR035938">
    <property type="entry name" value="Hemerythrin-like_sf"/>
</dbReference>
<dbReference type="NCBIfam" id="NF033749">
    <property type="entry name" value="bact_hemeryth"/>
    <property type="match status" value="1"/>
</dbReference>
<dbReference type="Gene3D" id="1.20.120.50">
    <property type="entry name" value="Hemerythrin-like"/>
    <property type="match status" value="1"/>
</dbReference>
<sequence>MKKRSNALIFAALIGLIIVAIGLGFLMGVGNPIPWILIAVLLLIPFAYKKYHKPSLIFWKEEYSVGVKSLDDDHKRLIFLLNQFKTAYDYDTSADFERQALEQLVEYTRFHFTREEDMMQQAGYSDIENHKNQHIKMIAQVEDFVDQYRREGHDSLNEVSEFLSDWLIRHINGTDKQYTQCMLEKGLS</sequence>
<dbReference type="InterPro" id="IPR012827">
    <property type="entry name" value="Hemerythrin_metal-bd"/>
</dbReference>
<dbReference type="InterPro" id="IPR050669">
    <property type="entry name" value="Hemerythrin"/>
</dbReference>
<feature type="transmembrane region" description="Helical" evidence="5">
    <location>
        <begin position="32"/>
        <end position="48"/>
    </location>
</feature>
<keyword evidence="2" id="KW-0561">Oxygen transport</keyword>
<name>R4YN91_OLEAN</name>
<protein>
    <submittedName>
        <fullName evidence="7">Hemerythrin family protein</fullName>
    </submittedName>
</protein>
<dbReference type="Proteomes" id="UP000032749">
    <property type="component" value="Chromosome"/>
</dbReference>
<dbReference type="SUPFAM" id="SSF47188">
    <property type="entry name" value="Hemerythrin-like"/>
    <property type="match status" value="1"/>
</dbReference>
<evidence type="ECO:0000256" key="3">
    <source>
        <dbReference type="ARBA" id="ARBA00022723"/>
    </source>
</evidence>
<keyword evidence="5" id="KW-0812">Transmembrane</keyword>
<dbReference type="PANTHER" id="PTHR37164">
    <property type="entry name" value="BACTERIOHEMERYTHRIN"/>
    <property type="match status" value="1"/>
</dbReference>
<dbReference type="PROSITE" id="PS00550">
    <property type="entry name" value="HEMERYTHRINS"/>
    <property type="match status" value="1"/>
</dbReference>
<evidence type="ECO:0000256" key="2">
    <source>
        <dbReference type="ARBA" id="ARBA00022621"/>
    </source>
</evidence>
<keyword evidence="5" id="KW-1133">Transmembrane helix</keyword>
<evidence type="ECO:0000256" key="5">
    <source>
        <dbReference type="SAM" id="Phobius"/>
    </source>
</evidence>
<keyword evidence="2" id="KW-0813">Transport</keyword>
<keyword evidence="3" id="KW-0479">Metal-binding</keyword>
<dbReference type="Pfam" id="PF01814">
    <property type="entry name" value="Hemerythrin"/>
    <property type="match status" value="1"/>
</dbReference>
<evidence type="ECO:0000313" key="7">
    <source>
        <dbReference type="EMBL" id="CCK76417.1"/>
    </source>
</evidence>
<proteinExistence type="inferred from homology"/>
<dbReference type="GO" id="GO:0046872">
    <property type="term" value="F:metal ion binding"/>
    <property type="evidence" value="ECO:0007669"/>
    <property type="project" value="UniProtKB-KW"/>
</dbReference>
<dbReference type="NCBIfam" id="TIGR02481">
    <property type="entry name" value="hemeryth_dom"/>
    <property type="match status" value="1"/>
</dbReference>
<accession>R4YN91</accession>
<gene>
    <name evidence="7" type="ORF">OLEAN_C22410</name>
</gene>
<dbReference type="KEGG" id="oai:OLEAN_C22410"/>
<dbReference type="AlphaFoldDB" id="R4YN91"/>
<dbReference type="PANTHER" id="PTHR37164:SF1">
    <property type="entry name" value="BACTERIOHEMERYTHRIN"/>
    <property type="match status" value="1"/>
</dbReference>
<dbReference type="EMBL" id="FO203512">
    <property type="protein sequence ID" value="CCK76417.1"/>
    <property type="molecule type" value="Genomic_DNA"/>
</dbReference>
<evidence type="ECO:0000256" key="4">
    <source>
        <dbReference type="ARBA" id="ARBA00023004"/>
    </source>
</evidence>
<dbReference type="CDD" id="cd12107">
    <property type="entry name" value="Hemerythrin"/>
    <property type="match status" value="1"/>
</dbReference>
<feature type="domain" description="Hemerythrin-like" evidence="6">
    <location>
        <begin position="66"/>
        <end position="178"/>
    </location>
</feature>
<dbReference type="InterPro" id="IPR012312">
    <property type="entry name" value="Hemerythrin-like"/>
</dbReference>
<comment type="similarity">
    <text evidence="1">Belongs to the hemerythrin family.</text>
</comment>
<dbReference type="InterPro" id="IPR016131">
    <property type="entry name" value="Haemerythrin_Fe_BS"/>
</dbReference>
<keyword evidence="4" id="KW-0408">Iron</keyword>
<feature type="transmembrane region" description="Helical" evidence="5">
    <location>
        <begin position="7"/>
        <end position="26"/>
    </location>
</feature>
<dbReference type="OrthoDB" id="1122424at2"/>
<keyword evidence="5" id="KW-0472">Membrane</keyword>
<keyword evidence="8" id="KW-1185">Reference proteome</keyword>
<evidence type="ECO:0000256" key="1">
    <source>
        <dbReference type="ARBA" id="ARBA00010587"/>
    </source>
</evidence>
<reference evidence="7 8" key="1">
    <citation type="journal article" date="2013" name="Nat. Commun.">
        <title>Genome sequence and functional genomic analysis of the oil-degrading bacterium Oleispira antarctica.</title>
        <authorList>
            <person name="Kube M."/>
            <person name="Chernikova T.N."/>
            <person name="Al-Ramahi Y."/>
            <person name="Beloqui A."/>
            <person name="Lopez-Cortez N."/>
            <person name="Guazzaroni M.E."/>
            <person name="Heipieper H.J."/>
            <person name="Klages S."/>
            <person name="Kotsyurbenko O.R."/>
            <person name="Langer I."/>
            <person name="Nechitaylo T.Y."/>
            <person name="Lunsdorf H."/>
            <person name="Fernandez M."/>
            <person name="Juarez S."/>
            <person name="Ciordia S."/>
            <person name="Singer A."/>
            <person name="Kagan O."/>
            <person name="Egorova O."/>
            <person name="Petit P.A."/>
            <person name="Stogios P."/>
            <person name="Kim Y."/>
            <person name="Tchigvintsev A."/>
            <person name="Flick R."/>
            <person name="Denaro R."/>
            <person name="Genovese M."/>
            <person name="Albar J.P."/>
            <person name="Reva O.N."/>
            <person name="Martinez-Gomariz M."/>
            <person name="Tran H."/>
            <person name="Ferrer M."/>
            <person name="Savchenko A."/>
            <person name="Yakunin A.F."/>
            <person name="Yakimov M.M."/>
            <person name="Golyshina O.V."/>
            <person name="Reinhardt R."/>
            <person name="Golyshin P.N."/>
        </authorList>
    </citation>
    <scope>NUCLEOTIDE SEQUENCE [LARGE SCALE GENOMIC DNA]</scope>
</reference>
<dbReference type="HOGENOM" id="CLU_086902_3_1_6"/>